<feature type="region of interest" description="Disordered" evidence="1">
    <location>
        <begin position="225"/>
        <end position="256"/>
    </location>
</feature>
<evidence type="ECO:0000256" key="1">
    <source>
        <dbReference type="SAM" id="MobiDB-lite"/>
    </source>
</evidence>
<feature type="region of interest" description="Disordered" evidence="1">
    <location>
        <begin position="1"/>
        <end position="58"/>
    </location>
</feature>
<dbReference type="GO" id="GO:0005634">
    <property type="term" value="C:nucleus"/>
    <property type="evidence" value="ECO:0007669"/>
    <property type="project" value="TreeGrafter"/>
</dbReference>
<feature type="compositionally biased region" description="Acidic residues" evidence="1">
    <location>
        <begin position="229"/>
        <end position="249"/>
    </location>
</feature>
<feature type="region of interest" description="Disordered" evidence="1">
    <location>
        <begin position="153"/>
        <end position="180"/>
    </location>
</feature>
<dbReference type="Gene3D" id="1.10.880.10">
    <property type="entry name" value="Transcription factor, Skn-1-like, DNA-binding domain"/>
    <property type="match status" value="1"/>
</dbReference>
<accession>A0A9Q1J528</accession>
<dbReference type="PANTHER" id="PTHR24411:SF8">
    <property type="entry name" value="NUCLEAR FACTOR ERYTHROID 2-RELATED FACTOR 3"/>
    <property type="match status" value="1"/>
</dbReference>
<dbReference type="InterPro" id="IPR047167">
    <property type="entry name" value="NFE2-like"/>
</dbReference>
<sequence length="471" mass="48951">MQDTETLGALLWSPGQDDPPLPEGGVTDAPLGLDHSPALDPEGLHGNGVPLLGEPPLGLEPQTFPSRDMDQQWQDFLSLSGFDDLDDITSAISQDGGGVARRVFRLESSNSSHPSGPPGGSGFLDEAVFEQINLLGLEGVSGLEGVAALEGRDSDSGLSLGSGSRSPASPDPSEASSGRLGYEGVVGWSSDAMAMDVWSPLEQAESVRHDHTYPALALACGAEVKEEVLSEEEEEEDEEDEDEEEEDMSRDEQRARALSIPVSVREIVGMPVEDFLQLLGGRGPNRVTGHAAPGHTPSREEQAGRAELPAAEAGGDWPAGGGGGASGAAEGGASAGACSERAGEGRTDAAAAAPHTPYPGPAPAQPRPPCPAVLPRRACQRAALWPRPAPPKGEEEEGQEALIPKTAPPGPRPAPPCPALLQAEWDLNLRERNMPITSPLIGSICVRGDRRLRVIGSCVLALVVCSRNGGG</sequence>
<dbReference type="GO" id="GO:0000981">
    <property type="term" value="F:DNA-binding transcription factor activity, RNA polymerase II-specific"/>
    <property type="evidence" value="ECO:0007669"/>
    <property type="project" value="TreeGrafter"/>
</dbReference>
<feature type="compositionally biased region" description="Pro residues" evidence="1">
    <location>
        <begin position="356"/>
        <end position="372"/>
    </location>
</feature>
<name>A0A9Q1J528_SYNKA</name>
<reference evidence="2" key="1">
    <citation type="journal article" date="2023" name="Science">
        <title>Genome structures resolve the early diversification of teleost fishes.</title>
        <authorList>
            <person name="Parey E."/>
            <person name="Louis A."/>
            <person name="Montfort J."/>
            <person name="Bouchez O."/>
            <person name="Roques C."/>
            <person name="Iampietro C."/>
            <person name="Lluch J."/>
            <person name="Castinel A."/>
            <person name="Donnadieu C."/>
            <person name="Desvignes T."/>
            <person name="Floi Bucao C."/>
            <person name="Jouanno E."/>
            <person name="Wen M."/>
            <person name="Mejri S."/>
            <person name="Dirks R."/>
            <person name="Jansen H."/>
            <person name="Henkel C."/>
            <person name="Chen W.J."/>
            <person name="Zahm M."/>
            <person name="Cabau C."/>
            <person name="Klopp C."/>
            <person name="Thompson A.W."/>
            <person name="Robinson-Rechavi M."/>
            <person name="Braasch I."/>
            <person name="Lecointre G."/>
            <person name="Bobe J."/>
            <person name="Postlethwait J.H."/>
            <person name="Berthelot C."/>
            <person name="Roest Crollius H."/>
            <person name="Guiguen Y."/>
        </authorList>
    </citation>
    <scope>NUCLEOTIDE SEQUENCE</scope>
    <source>
        <strain evidence="2">WJC10195</strain>
    </source>
</reference>
<evidence type="ECO:0000313" key="2">
    <source>
        <dbReference type="EMBL" id="KAJ8365975.1"/>
    </source>
</evidence>
<gene>
    <name evidence="2" type="ORF">SKAU_G00148060</name>
</gene>
<dbReference type="EMBL" id="JAINUF010000004">
    <property type="protein sequence ID" value="KAJ8365975.1"/>
    <property type="molecule type" value="Genomic_DNA"/>
</dbReference>
<dbReference type="AlphaFoldDB" id="A0A9Q1J528"/>
<feature type="region of interest" description="Disordered" evidence="1">
    <location>
        <begin position="386"/>
        <end position="414"/>
    </location>
</feature>
<feature type="compositionally biased region" description="Gly residues" evidence="1">
    <location>
        <begin position="317"/>
        <end position="334"/>
    </location>
</feature>
<organism evidence="2 3">
    <name type="scientific">Synaphobranchus kaupii</name>
    <name type="common">Kaup's arrowtooth eel</name>
    <dbReference type="NCBI Taxonomy" id="118154"/>
    <lineage>
        <taxon>Eukaryota</taxon>
        <taxon>Metazoa</taxon>
        <taxon>Chordata</taxon>
        <taxon>Craniata</taxon>
        <taxon>Vertebrata</taxon>
        <taxon>Euteleostomi</taxon>
        <taxon>Actinopterygii</taxon>
        <taxon>Neopterygii</taxon>
        <taxon>Teleostei</taxon>
        <taxon>Anguilliformes</taxon>
        <taxon>Synaphobranchidae</taxon>
        <taxon>Synaphobranchus</taxon>
    </lineage>
</organism>
<comment type="caution">
    <text evidence="2">The sequence shown here is derived from an EMBL/GenBank/DDBJ whole genome shotgun (WGS) entry which is preliminary data.</text>
</comment>
<dbReference type="OrthoDB" id="7458135at2759"/>
<proteinExistence type="predicted"/>
<dbReference type="Proteomes" id="UP001152622">
    <property type="component" value="Chromosome 4"/>
</dbReference>
<evidence type="ECO:0000313" key="3">
    <source>
        <dbReference type="Proteomes" id="UP001152622"/>
    </source>
</evidence>
<feature type="region of interest" description="Disordered" evidence="1">
    <location>
        <begin position="284"/>
        <end position="373"/>
    </location>
</feature>
<dbReference type="PANTHER" id="PTHR24411">
    <property type="entry name" value="NUCLEAR FACTOR ERYTHROID 2-RELATED FACTOR"/>
    <property type="match status" value="1"/>
</dbReference>
<dbReference type="GO" id="GO:0000978">
    <property type="term" value="F:RNA polymerase II cis-regulatory region sequence-specific DNA binding"/>
    <property type="evidence" value="ECO:0007669"/>
    <property type="project" value="InterPro"/>
</dbReference>
<protein>
    <submittedName>
        <fullName evidence="2">Uncharacterized protein</fullName>
    </submittedName>
</protein>
<keyword evidence="3" id="KW-1185">Reference proteome</keyword>
<feature type="compositionally biased region" description="Low complexity" evidence="1">
    <location>
        <begin position="156"/>
        <end position="177"/>
    </location>
</feature>